<proteinExistence type="predicted"/>
<name>G7YUA2_CLOSI</name>
<accession>G7YUA2</accession>
<organism evidence="1 2">
    <name type="scientific">Clonorchis sinensis</name>
    <name type="common">Chinese liver fluke</name>
    <dbReference type="NCBI Taxonomy" id="79923"/>
    <lineage>
        <taxon>Eukaryota</taxon>
        <taxon>Metazoa</taxon>
        <taxon>Spiralia</taxon>
        <taxon>Lophotrochozoa</taxon>
        <taxon>Platyhelminthes</taxon>
        <taxon>Trematoda</taxon>
        <taxon>Digenea</taxon>
        <taxon>Opisthorchiida</taxon>
        <taxon>Opisthorchiata</taxon>
        <taxon>Opisthorchiidae</taxon>
        <taxon>Clonorchis</taxon>
    </lineage>
</organism>
<protein>
    <submittedName>
        <fullName evidence="1">Uncharacterized protein</fullName>
    </submittedName>
</protein>
<dbReference type="EMBL" id="DF144286">
    <property type="protein sequence ID" value="GAA56532.1"/>
    <property type="molecule type" value="Genomic_DNA"/>
</dbReference>
<reference key="2">
    <citation type="submission" date="2011-10" db="EMBL/GenBank/DDBJ databases">
        <title>The genome and transcriptome sequence of Clonorchis sinensis provide insights into the carcinogenic liver fluke.</title>
        <authorList>
            <person name="Wang X."/>
            <person name="Huang Y."/>
            <person name="Chen W."/>
            <person name="Liu H."/>
            <person name="Guo L."/>
            <person name="Chen Y."/>
            <person name="Luo F."/>
            <person name="Zhou W."/>
            <person name="Sun J."/>
            <person name="Mao Q."/>
            <person name="Liang P."/>
            <person name="Zhou C."/>
            <person name="Tian Y."/>
            <person name="Men J."/>
            <person name="Lv X."/>
            <person name="Huang L."/>
            <person name="Zhou J."/>
            <person name="Hu Y."/>
            <person name="Li R."/>
            <person name="Zhang F."/>
            <person name="Lei H."/>
            <person name="Li X."/>
            <person name="Hu X."/>
            <person name="Liang C."/>
            <person name="Xu J."/>
            <person name="Wu Z."/>
            <person name="Yu X."/>
        </authorList>
    </citation>
    <scope>NUCLEOTIDE SEQUENCE</scope>
    <source>
        <strain>Henan</strain>
    </source>
</reference>
<evidence type="ECO:0000313" key="1">
    <source>
        <dbReference type="EMBL" id="GAA56532.1"/>
    </source>
</evidence>
<dbReference type="AlphaFoldDB" id="G7YUA2"/>
<dbReference type="Proteomes" id="UP000008909">
    <property type="component" value="Unassembled WGS sequence"/>
</dbReference>
<keyword evidence="2" id="KW-1185">Reference proteome</keyword>
<sequence>MKAWSSANVTATIRTTHVAFESCRRFVNDYQLVYSTDSQSFASIYTKIQKTGLLRQQMGSIKLKILLFAEILIFIGSNSAEDDKMCIGQCRQDYFECLDVCRISRVHPKFCGTRCHENLLDCLEGQCGADPAYVPMPLV</sequence>
<gene>
    <name evidence="1" type="ORF">CLF_111064</name>
</gene>
<evidence type="ECO:0000313" key="2">
    <source>
        <dbReference type="Proteomes" id="UP000008909"/>
    </source>
</evidence>
<reference evidence="1" key="1">
    <citation type="journal article" date="2011" name="Genome Biol.">
        <title>The draft genome of the carcinogenic human liver fluke Clonorchis sinensis.</title>
        <authorList>
            <person name="Wang X."/>
            <person name="Chen W."/>
            <person name="Huang Y."/>
            <person name="Sun J."/>
            <person name="Men J."/>
            <person name="Liu H."/>
            <person name="Luo F."/>
            <person name="Guo L."/>
            <person name="Lv X."/>
            <person name="Deng C."/>
            <person name="Zhou C."/>
            <person name="Fan Y."/>
            <person name="Li X."/>
            <person name="Huang L."/>
            <person name="Hu Y."/>
            <person name="Liang C."/>
            <person name="Hu X."/>
            <person name="Xu J."/>
            <person name="Yu X."/>
        </authorList>
    </citation>
    <scope>NUCLEOTIDE SEQUENCE [LARGE SCALE GENOMIC DNA]</scope>
    <source>
        <strain evidence="1">Henan</strain>
    </source>
</reference>